<dbReference type="Gene3D" id="3.10.20.30">
    <property type="match status" value="1"/>
</dbReference>
<evidence type="ECO:0000313" key="1">
    <source>
        <dbReference type="EMBL" id="ABC34319.1"/>
    </source>
</evidence>
<keyword evidence="2" id="KW-1185">Reference proteome</keyword>
<reference evidence="1 2" key="1">
    <citation type="journal article" date="2005" name="BMC Genomics">
        <title>Bacterial genome adaptation to niches: divergence of the potential virulence genes in three Burkholderia species of different survival strategies.</title>
        <authorList>
            <person name="Kim H.S."/>
            <person name="Schell M.A."/>
            <person name="Yu Y."/>
            <person name="Ulrich R.L."/>
            <person name="Sarria S.H."/>
            <person name="Nierman W.C."/>
            <person name="DeShazer D."/>
        </authorList>
    </citation>
    <scope>NUCLEOTIDE SEQUENCE [LARGE SCALE GENOMIC DNA]</scope>
    <source>
        <strain evidence="2">ATCC 700388 / DSM 13276 / CCUG 48851 / CIP 106301 / E264</strain>
    </source>
</reference>
<dbReference type="InterPro" id="IPR012675">
    <property type="entry name" value="Beta-grasp_dom_sf"/>
</dbReference>
<dbReference type="PANTHER" id="PTHR38031">
    <property type="entry name" value="SULFUR CARRIER PROTEIN SLR0821-RELATED"/>
    <property type="match status" value="1"/>
</dbReference>
<organism evidence="1 2">
    <name type="scientific">Burkholderia thailandensis (strain ATCC 700388 / DSM 13276 / CCUG 48851 / CIP 106301 / E264)</name>
    <dbReference type="NCBI Taxonomy" id="271848"/>
    <lineage>
        <taxon>Bacteria</taxon>
        <taxon>Pseudomonadati</taxon>
        <taxon>Pseudomonadota</taxon>
        <taxon>Betaproteobacteria</taxon>
        <taxon>Burkholderiales</taxon>
        <taxon>Burkholderiaceae</taxon>
        <taxon>Burkholderia</taxon>
        <taxon>pseudomallei group</taxon>
    </lineage>
</organism>
<dbReference type="PANTHER" id="PTHR38031:SF1">
    <property type="entry name" value="SULFUR CARRIER PROTEIN CYSO"/>
    <property type="match status" value="1"/>
</dbReference>
<dbReference type="Proteomes" id="UP000001930">
    <property type="component" value="Chromosome II"/>
</dbReference>
<gene>
    <name evidence="1" type="ordered locus">BTH_II0304</name>
</gene>
<accession>Q2T8J4</accession>
<dbReference type="AlphaFoldDB" id="Q2T8J4"/>
<dbReference type="HOGENOM" id="CLU_114601_1_3_4"/>
<dbReference type="EMBL" id="CP000085">
    <property type="protein sequence ID" value="ABC34319.1"/>
    <property type="molecule type" value="Genomic_DNA"/>
</dbReference>
<dbReference type="SUPFAM" id="SSF54285">
    <property type="entry name" value="MoaD/ThiS"/>
    <property type="match status" value="1"/>
</dbReference>
<dbReference type="InterPro" id="IPR052045">
    <property type="entry name" value="Sulfur_Carrier/Prot_Modifier"/>
</dbReference>
<dbReference type="CDD" id="cd17040">
    <property type="entry name" value="Ubl_MoaD_like"/>
    <property type="match status" value="1"/>
</dbReference>
<proteinExistence type="predicted"/>
<name>Q2T8J4_BURTA</name>
<dbReference type="KEGG" id="bte:BTH_II0304"/>
<dbReference type="Pfam" id="PF02597">
    <property type="entry name" value="ThiS"/>
    <property type="match status" value="1"/>
</dbReference>
<dbReference type="InterPro" id="IPR016155">
    <property type="entry name" value="Mopterin_synth/thiamin_S_b"/>
</dbReference>
<sequence>MTPSGGLAMNIVLSGVLQKYAQYQREHSLAAETVQEAIQLLVGRFPAMGNVLLDSAGHPRKVHRMFLNGHQISPEQVGQCVKQEDRLEILTAIAGG</sequence>
<protein>
    <submittedName>
        <fullName evidence="1">ThiS family domain protein, putative</fullName>
    </submittedName>
</protein>
<evidence type="ECO:0000313" key="2">
    <source>
        <dbReference type="Proteomes" id="UP000001930"/>
    </source>
</evidence>
<dbReference type="InterPro" id="IPR003749">
    <property type="entry name" value="ThiS/MoaD-like"/>
</dbReference>